<comment type="caution">
    <text evidence="1">The sequence shown here is derived from an EMBL/GenBank/DDBJ whole genome shotgun (WGS) entry which is preliminary data.</text>
</comment>
<evidence type="ECO:0008006" key="3">
    <source>
        <dbReference type="Google" id="ProtNLM"/>
    </source>
</evidence>
<accession>A0A2D0KQB8</accession>
<name>A0A2D0KQB8_9GAMM</name>
<gene>
    <name evidence="1" type="ORF">Xsto_01779</name>
</gene>
<organism evidence="1 2">
    <name type="scientific">Xenorhabdus stockiae</name>
    <dbReference type="NCBI Taxonomy" id="351614"/>
    <lineage>
        <taxon>Bacteria</taxon>
        <taxon>Pseudomonadati</taxon>
        <taxon>Pseudomonadota</taxon>
        <taxon>Gammaproteobacteria</taxon>
        <taxon>Enterobacterales</taxon>
        <taxon>Morganellaceae</taxon>
        <taxon>Xenorhabdus</taxon>
    </lineage>
</organism>
<sequence length="203" mass="23031">MKWNKVFILLFPVNRPNRPRDPLLPTSEVFKRKYRIPEAHSFATKTISGYQCLPPPHSQFSQPADKPFAQCDLNSKLIVVAHGSDHGNRIYHEEFGGLDGASFARMLIDYGLTQVGLISMKACQAGKGEFLPTLVQTLIEEGVKIGWAIGYKSNINLQDDSITTSCWDVFTRPWHKLPDSQRVRIQQGNAFVPIPNSNRFKYR</sequence>
<protein>
    <recommendedName>
        <fullName evidence="3">CHAT domain-containing protein</fullName>
    </recommendedName>
</protein>
<dbReference type="AlphaFoldDB" id="A0A2D0KQB8"/>
<dbReference type="Proteomes" id="UP000222366">
    <property type="component" value="Unassembled WGS sequence"/>
</dbReference>
<reference evidence="1 2" key="1">
    <citation type="journal article" date="2017" name="Nat. Microbiol.">
        <title>Natural product diversity associated with the nematode symbionts Photorhabdus and Xenorhabdus.</title>
        <authorList>
            <person name="Tobias N.J."/>
            <person name="Wolff H."/>
            <person name="Djahanschiri B."/>
            <person name="Grundmann F."/>
            <person name="Kronenwerth M."/>
            <person name="Shi Y.M."/>
            <person name="Simonyi S."/>
            <person name="Grun P."/>
            <person name="Shapiro-Ilan D."/>
            <person name="Pidot S.J."/>
            <person name="Stinear T.P."/>
            <person name="Ebersberger I."/>
            <person name="Bode H.B."/>
        </authorList>
    </citation>
    <scope>NUCLEOTIDE SEQUENCE [LARGE SCALE GENOMIC DNA]</scope>
    <source>
        <strain evidence="1 2">DSM 17904</strain>
    </source>
</reference>
<evidence type="ECO:0000313" key="1">
    <source>
        <dbReference type="EMBL" id="PHM65630.1"/>
    </source>
</evidence>
<evidence type="ECO:0000313" key="2">
    <source>
        <dbReference type="Proteomes" id="UP000222366"/>
    </source>
</evidence>
<keyword evidence="2" id="KW-1185">Reference proteome</keyword>
<proteinExistence type="predicted"/>
<dbReference type="RefSeq" id="WP_099110811.1">
    <property type="nucleotide sequence ID" value="NZ_CAWNRH010000046.1"/>
</dbReference>
<dbReference type="EMBL" id="NJAJ01000014">
    <property type="protein sequence ID" value="PHM65630.1"/>
    <property type="molecule type" value="Genomic_DNA"/>
</dbReference>